<dbReference type="PANTHER" id="PTHR31816:SF3">
    <property type="entry name" value="MICOS COMPLEX SUBUNIT MIC13"/>
    <property type="match status" value="1"/>
</dbReference>
<evidence type="ECO:0000256" key="7">
    <source>
        <dbReference type="ARBA" id="ARBA00023136"/>
    </source>
</evidence>
<evidence type="ECO:0000256" key="3">
    <source>
        <dbReference type="ARBA" id="ARBA00022692"/>
    </source>
</evidence>
<proteinExistence type="inferred from homology"/>
<accession>A0A9N9MNP4</accession>
<dbReference type="AlphaFoldDB" id="A0A9N9MNP4"/>
<name>A0A9N9MNP4_9CUCU</name>
<sequence>RGKKPDDKCLKKSNILVFQQPSGKKTERKHGACEKKMPIPICMPKPKPIHICTGAELRKMCPPPACPRPRASPFASQLGPMKFLGFGLKAAVAAALVYVTYDMGVWGGSDDAQQFYSDACALFGQPKPRRSDKWDPPSCEAEKDLFPSKPRHGAFDYCDDPPIKVDDGYWKLQSTWNCAVMHVFRALAGFPGNLMSSKPINK</sequence>
<evidence type="ECO:0000256" key="4">
    <source>
        <dbReference type="ARBA" id="ARBA00022792"/>
    </source>
</evidence>
<evidence type="ECO:0000256" key="5">
    <source>
        <dbReference type="ARBA" id="ARBA00022989"/>
    </source>
</evidence>
<gene>
    <name evidence="8" type="ORF">CEUTPL_LOCUS4599</name>
</gene>
<protein>
    <recommendedName>
        <fullName evidence="10">MICOS complex subunit MIC13</fullName>
    </recommendedName>
</protein>
<keyword evidence="5" id="KW-1133">Transmembrane helix</keyword>
<reference evidence="8" key="1">
    <citation type="submission" date="2022-01" db="EMBL/GenBank/DDBJ databases">
        <authorList>
            <person name="King R."/>
        </authorList>
    </citation>
    <scope>NUCLEOTIDE SEQUENCE</scope>
</reference>
<evidence type="ECO:0000256" key="1">
    <source>
        <dbReference type="ARBA" id="ARBA00004434"/>
    </source>
</evidence>
<evidence type="ECO:0000313" key="8">
    <source>
        <dbReference type="EMBL" id="CAG9763951.1"/>
    </source>
</evidence>
<evidence type="ECO:0000313" key="9">
    <source>
        <dbReference type="Proteomes" id="UP001152799"/>
    </source>
</evidence>
<keyword evidence="9" id="KW-1185">Reference proteome</keyword>
<dbReference type="GO" id="GO:0044284">
    <property type="term" value="C:mitochondrial crista junction"/>
    <property type="evidence" value="ECO:0007669"/>
    <property type="project" value="TreeGrafter"/>
</dbReference>
<keyword evidence="3" id="KW-0812">Transmembrane</keyword>
<keyword evidence="4" id="KW-0999">Mitochondrion inner membrane</keyword>
<evidence type="ECO:0000256" key="6">
    <source>
        <dbReference type="ARBA" id="ARBA00023128"/>
    </source>
</evidence>
<evidence type="ECO:0008006" key="10">
    <source>
        <dbReference type="Google" id="ProtNLM"/>
    </source>
</evidence>
<comment type="similarity">
    <text evidence="2">Belongs to the MICOS complex subunit Mic13 family.</text>
</comment>
<dbReference type="GO" id="GO:0061617">
    <property type="term" value="C:MICOS complex"/>
    <property type="evidence" value="ECO:0007669"/>
    <property type="project" value="TreeGrafter"/>
</dbReference>
<keyword evidence="6" id="KW-0496">Mitochondrion</keyword>
<dbReference type="PANTHER" id="PTHR31816">
    <property type="entry name" value="MICOS COMPLEX SUBUNIT MIC13"/>
    <property type="match status" value="1"/>
</dbReference>
<dbReference type="InterPro" id="IPR026769">
    <property type="entry name" value="Mic13"/>
</dbReference>
<organism evidence="8 9">
    <name type="scientific">Ceutorhynchus assimilis</name>
    <name type="common">cabbage seed weevil</name>
    <dbReference type="NCBI Taxonomy" id="467358"/>
    <lineage>
        <taxon>Eukaryota</taxon>
        <taxon>Metazoa</taxon>
        <taxon>Ecdysozoa</taxon>
        <taxon>Arthropoda</taxon>
        <taxon>Hexapoda</taxon>
        <taxon>Insecta</taxon>
        <taxon>Pterygota</taxon>
        <taxon>Neoptera</taxon>
        <taxon>Endopterygota</taxon>
        <taxon>Coleoptera</taxon>
        <taxon>Polyphaga</taxon>
        <taxon>Cucujiformia</taxon>
        <taxon>Curculionidae</taxon>
        <taxon>Ceutorhynchinae</taxon>
        <taxon>Ceutorhynchus</taxon>
    </lineage>
</organism>
<evidence type="ECO:0000256" key="2">
    <source>
        <dbReference type="ARBA" id="ARBA00006771"/>
    </source>
</evidence>
<dbReference type="OrthoDB" id="5948578at2759"/>
<feature type="non-terminal residue" evidence="8">
    <location>
        <position position="1"/>
    </location>
</feature>
<dbReference type="EMBL" id="OU892292">
    <property type="protein sequence ID" value="CAG9763951.1"/>
    <property type="molecule type" value="Genomic_DNA"/>
</dbReference>
<dbReference type="GO" id="GO:0042407">
    <property type="term" value="P:cristae formation"/>
    <property type="evidence" value="ECO:0007669"/>
    <property type="project" value="TreeGrafter"/>
</dbReference>
<dbReference type="Proteomes" id="UP001152799">
    <property type="component" value="Chromosome 16"/>
</dbReference>
<comment type="subcellular location">
    <subcellularLocation>
        <location evidence="1">Mitochondrion inner membrane</location>
        <topology evidence="1">Single-pass membrane protein</topology>
    </subcellularLocation>
</comment>
<keyword evidence="7" id="KW-0472">Membrane</keyword>